<reference evidence="4" key="2">
    <citation type="journal article" date="2023" name="Proc. Natl. Acad. Sci. U.S.A.">
        <title>A global phylogenomic analysis of the shiitake genus Lentinula.</title>
        <authorList>
            <person name="Sierra-Patev S."/>
            <person name="Min B."/>
            <person name="Naranjo-Ortiz M."/>
            <person name="Looney B."/>
            <person name="Konkel Z."/>
            <person name="Slot J.C."/>
            <person name="Sakamoto Y."/>
            <person name="Steenwyk J.L."/>
            <person name="Rokas A."/>
            <person name="Carro J."/>
            <person name="Camarero S."/>
            <person name="Ferreira P."/>
            <person name="Molpeceres G."/>
            <person name="Ruiz-Duenas F.J."/>
            <person name="Serrano A."/>
            <person name="Henrissat B."/>
            <person name="Drula E."/>
            <person name="Hughes K.W."/>
            <person name="Mata J.L."/>
            <person name="Ishikawa N.K."/>
            <person name="Vargas-Isla R."/>
            <person name="Ushijima S."/>
            <person name="Smith C.A."/>
            <person name="Donoghue J."/>
            <person name="Ahrendt S."/>
            <person name="Andreopoulos W."/>
            <person name="He G."/>
            <person name="LaButti K."/>
            <person name="Lipzen A."/>
            <person name="Ng V."/>
            <person name="Riley R."/>
            <person name="Sandor L."/>
            <person name="Barry K."/>
            <person name="Martinez A.T."/>
            <person name="Xiao Y."/>
            <person name="Gibbons J.G."/>
            <person name="Terashima K."/>
            <person name="Grigoriev I.V."/>
            <person name="Hibbett D."/>
        </authorList>
    </citation>
    <scope>NUCLEOTIDE SEQUENCE</scope>
    <source>
        <strain evidence="4">Sp2 HRB7682 ss15</strain>
    </source>
</reference>
<protein>
    <recommendedName>
        <fullName evidence="6">DNA breaking-rejoining enzyme</fullName>
    </recommendedName>
</protein>
<proteinExistence type="predicted"/>
<dbReference type="AlphaFoldDB" id="A0A9W9A3Z4"/>
<organism evidence="4 5">
    <name type="scientific">Lentinula lateritia</name>
    <dbReference type="NCBI Taxonomy" id="40482"/>
    <lineage>
        <taxon>Eukaryota</taxon>
        <taxon>Fungi</taxon>
        <taxon>Dikarya</taxon>
        <taxon>Basidiomycota</taxon>
        <taxon>Agaricomycotina</taxon>
        <taxon>Agaricomycetes</taxon>
        <taxon>Agaricomycetidae</taxon>
        <taxon>Agaricales</taxon>
        <taxon>Marasmiineae</taxon>
        <taxon>Omphalotaceae</taxon>
        <taxon>Lentinula</taxon>
    </lineage>
</organism>
<dbReference type="PANTHER" id="PTHR34605:SF3">
    <property type="entry name" value="P CELL-TYPE AGGLUTINATION PROTEIN MAP4-LIKE-RELATED"/>
    <property type="match status" value="1"/>
</dbReference>
<feature type="region of interest" description="Disordered" evidence="3">
    <location>
        <begin position="80"/>
        <end position="124"/>
    </location>
</feature>
<accession>A0A9W9A3Z4</accession>
<evidence type="ECO:0000256" key="2">
    <source>
        <dbReference type="ARBA" id="ARBA00023172"/>
    </source>
</evidence>
<evidence type="ECO:0000256" key="3">
    <source>
        <dbReference type="SAM" id="MobiDB-lite"/>
    </source>
</evidence>
<dbReference type="GO" id="GO:0015074">
    <property type="term" value="P:DNA integration"/>
    <property type="evidence" value="ECO:0007669"/>
    <property type="project" value="InterPro"/>
</dbReference>
<dbReference type="SUPFAM" id="SSF47823">
    <property type="entry name" value="lambda integrase-like, N-terminal domain"/>
    <property type="match status" value="1"/>
</dbReference>
<dbReference type="SUPFAM" id="SSF56349">
    <property type="entry name" value="DNA breaking-rejoining enzymes"/>
    <property type="match status" value="1"/>
</dbReference>
<dbReference type="PANTHER" id="PTHR34605">
    <property type="entry name" value="PHAGE_INTEGRASE DOMAIN-CONTAINING PROTEIN"/>
    <property type="match status" value="1"/>
</dbReference>
<evidence type="ECO:0008006" key="6">
    <source>
        <dbReference type="Google" id="ProtNLM"/>
    </source>
</evidence>
<dbReference type="Gene3D" id="1.10.150.130">
    <property type="match status" value="1"/>
</dbReference>
<dbReference type="EMBL" id="JANVFS010000024">
    <property type="protein sequence ID" value="KAJ4473996.1"/>
    <property type="molecule type" value="Genomic_DNA"/>
</dbReference>
<feature type="compositionally biased region" description="Low complexity" evidence="3">
    <location>
        <begin position="42"/>
        <end position="59"/>
    </location>
</feature>
<gene>
    <name evidence="4" type="ORF">C8J55DRAFT_433358</name>
</gene>
<dbReference type="Gene3D" id="1.10.443.10">
    <property type="entry name" value="Intergrase catalytic core"/>
    <property type="match status" value="1"/>
</dbReference>
<evidence type="ECO:0000313" key="4">
    <source>
        <dbReference type="EMBL" id="KAJ4473996.1"/>
    </source>
</evidence>
<sequence>MKSLHQKTSLSTPATSQVPTTQPIPSHEERSVPANSSSLEFPSHNTSPTSSSTTTNHSPQPNLLSQTLTLATISHLGRSAPTKGLDLINGDSKKKVDSSPPSRTLGNRPATSQYPNTSPAPLRNIQTSTVNRYPSNLTPILSVLRPHCPARERLAKWCPASKRTFRDTTGHSLDLPDEFAERVQSVLTAGFAESTLETYASGLLAFHVFCDSREITELQRAPCSLDLLQSWIATMAGHYAGTSVKNYVHGVRAWHIIHGIEWKIDKAPIDAMIQGAERLQPERSKRKKRLPFTISYIESILTGLDPNDPFDAACGGCLTTSFYCAARVGELTVPNLRDFSASNHVTPSQMHETSDRNGFKTTILHIPCTKSNQSEGEDIYFSKQLGSSDPDWWLRNQLRVNDPGPSDHLFAYKHLSGRHVTLRPLTKSAFLRRIQKIAQTRGLPVIQGHGIRIGATLEYLLRGVPFDAVRVIGRWKSDAFLLYLRKHAEIMAPYLQPELHQSLIQYTMPPVRCKCSPLAWVSAVRWMRRALLPFGNRS</sequence>
<keyword evidence="2" id="KW-0233">DNA recombination</keyword>
<keyword evidence="1" id="KW-0238">DNA-binding</keyword>
<dbReference type="InterPro" id="IPR052925">
    <property type="entry name" value="Phage_Integrase-like_Recomb"/>
</dbReference>
<feature type="compositionally biased region" description="Polar residues" evidence="3">
    <location>
        <begin position="1"/>
        <end position="24"/>
    </location>
</feature>
<feature type="region of interest" description="Disordered" evidence="3">
    <location>
        <begin position="1"/>
        <end position="62"/>
    </location>
</feature>
<reference evidence="4" key="1">
    <citation type="submission" date="2022-08" db="EMBL/GenBank/DDBJ databases">
        <authorList>
            <consortium name="DOE Joint Genome Institute"/>
            <person name="Min B."/>
            <person name="Riley R."/>
            <person name="Sierra-Patev S."/>
            <person name="Naranjo-Ortiz M."/>
            <person name="Looney B."/>
            <person name="Konkel Z."/>
            <person name="Slot J.C."/>
            <person name="Sakamoto Y."/>
            <person name="Steenwyk J.L."/>
            <person name="Rokas A."/>
            <person name="Carro J."/>
            <person name="Camarero S."/>
            <person name="Ferreira P."/>
            <person name="Molpeceres G."/>
            <person name="Ruiz-Duenas F.J."/>
            <person name="Serrano A."/>
            <person name="Henrissat B."/>
            <person name="Drula E."/>
            <person name="Hughes K.W."/>
            <person name="Mata J.L."/>
            <person name="Ishikawa N.K."/>
            <person name="Vargas-Isla R."/>
            <person name="Ushijima S."/>
            <person name="Smith C.A."/>
            <person name="Ahrendt S."/>
            <person name="Andreopoulos W."/>
            <person name="He G."/>
            <person name="Labutti K."/>
            <person name="Lipzen A."/>
            <person name="Ng V."/>
            <person name="Sandor L."/>
            <person name="Barry K."/>
            <person name="Martinez A.T."/>
            <person name="Xiao Y."/>
            <person name="Gibbons J.G."/>
            <person name="Terashima K."/>
            <person name="Hibbett D.S."/>
            <person name="Grigoriev I.V."/>
        </authorList>
    </citation>
    <scope>NUCLEOTIDE SEQUENCE</scope>
    <source>
        <strain evidence="4">Sp2 HRB7682 ss15</strain>
    </source>
</reference>
<dbReference type="GO" id="GO:0003677">
    <property type="term" value="F:DNA binding"/>
    <property type="evidence" value="ECO:0007669"/>
    <property type="project" value="UniProtKB-KW"/>
</dbReference>
<dbReference type="InterPro" id="IPR010998">
    <property type="entry name" value="Integrase_recombinase_N"/>
</dbReference>
<evidence type="ECO:0000313" key="5">
    <source>
        <dbReference type="Proteomes" id="UP001150238"/>
    </source>
</evidence>
<comment type="caution">
    <text evidence="4">The sequence shown here is derived from an EMBL/GenBank/DDBJ whole genome shotgun (WGS) entry which is preliminary data.</text>
</comment>
<evidence type="ECO:0000256" key="1">
    <source>
        <dbReference type="ARBA" id="ARBA00023125"/>
    </source>
</evidence>
<dbReference type="GO" id="GO:0006310">
    <property type="term" value="P:DNA recombination"/>
    <property type="evidence" value="ECO:0007669"/>
    <property type="project" value="UniProtKB-KW"/>
</dbReference>
<feature type="compositionally biased region" description="Polar residues" evidence="3">
    <location>
        <begin position="109"/>
        <end position="124"/>
    </location>
</feature>
<dbReference type="InterPro" id="IPR011010">
    <property type="entry name" value="DNA_brk_join_enz"/>
</dbReference>
<dbReference type="Proteomes" id="UP001150238">
    <property type="component" value="Unassembled WGS sequence"/>
</dbReference>
<dbReference type="InterPro" id="IPR013762">
    <property type="entry name" value="Integrase-like_cat_sf"/>
</dbReference>
<name>A0A9W9A3Z4_9AGAR</name>